<feature type="region of interest" description="Disordered" evidence="1">
    <location>
        <begin position="234"/>
        <end position="276"/>
    </location>
</feature>
<feature type="region of interest" description="Disordered" evidence="1">
    <location>
        <begin position="44"/>
        <end position="75"/>
    </location>
</feature>
<proteinExistence type="predicted"/>
<evidence type="ECO:0000313" key="3">
    <source>
        <dbReference type="Proteomes" id="UP001497525"/>
    </source>
</evidence>
<gene>
    <name evidence="2" type="ORF">CDAUBV1_LOCUS6862</name>
</gene>
<evidence type="ECO:0000313" key="2">
    <source>
        <dbReference type="EMBL" id="CAL5133593.1"/>
    </source>
</evidence>
<name>A0AAV2TAY5_CALDB</name>
<dbReference type="EMBL" id="CAXLJL010000156">
    <property type="protein sequence ID" value="CAL5133593.1"/>
    <property type="molecule type" value="Genomic_DNA"/>
</dbReference>
<feature type="region of interest" description="Disordered" evidence="1">
    <location>
        <begin position="1"/>
        <end position="30"/>
    </location>
</feature>
<comment type="caution">
    <text evidence="2">The sequence shown here is derived from an EMBL/GenBank/DDBJ whole genome shotgun (WGS) entry which is preliminary data.</text>
</comment>
<dbReference type="Proteomes" id="UP001497525">
    <property type="component" value="Unassembled WGS sequence"/>
</dbReference>
<feature type="compositionally biased region" description="Low complexity" evidence="1">
    <location>
        <begin position="257"/>
        <end position="273"/>
    </location>
</feature>
<accession>A0AAV2TAY5</accession>
<feature type="region of interest" description="Disordered" evidence="1">
    <location>
        <begin position="98"/>
        <end position="140"/>
    </location>
</feature>
<sequence length="467" mass="51475">MQPTLESSPVHEQEHTQETSGDEKHRSSFFQSRGSFGILRRFSTRSAQQVDEGSTNLDSQVHNGLNSEHSSSHNALLTRRKRYARNKIPIISLDKPLSAQNSKDISSHTETSLSPTDASRSGSYPFSPNQNTRPSSDVLSTLPLTNVLRSSSSLTTRALSGSPSRDRMSVFYQTSFRNSVSPAGSKDSIRQSGYGTVLSTQASGTGSSAHSPVGSIYEKSGIIMSQSDKNPVIDESQNMAVPPGSLVQQRSTESHESSASMPSASSSGSAGTGLRAKSARMGFKNKVFGKSMDVNDNFPTLEENTPIQRRLSYEMATGKLDPPQEEEKHSSWKTAFKRLKDKSDALFKKHLKNLEETEPNDPVYHLLRCASNPNHWPETCQCICHMRDRVGDQGVAGMTGSIDVLLSPKGRPRGIPEHRERSDHRKIRSSPHSLHSYDDSSPLHDSRSAHPTKSQGFHLGHLRRRKK</sequence>
<organism evidence="2 3">
    <name type="scientific">Calicophoron daubneyi</name>
    <name type="common">Rumen fluke</name>
    <name type="synonym">Paramphistomum daubneyi</name>
    <dbReference type="NCBI Taxonomy" id="300641"/>
    <lineage>
        <taxon>Eukaryota</taxon>
        <taxon>Metazoa</taxon>
        <taxon>Spiralia</taxon>
        <taxon>Lophotrochozoa</taxon>
        <taxon>Platyhelminthes</taxon>
        <taxon>Trematoda</taxon>
        <taxon>Digenea</taxon>
        <taxon>Plagiorchiida</taxon>
        <taxon>Pronocephalata</taxon>
        <taxon>Paramphistomoidea</taxon>
        <taxon>Paramphistomidae</taxon>
        <taxon>Calicophoron</taxon>
    </lineage>
</organism>
<feature type="compositionally biased region" description="Basic and acidic residues" evidence="1">
    <location>
        <begin position="9"/>
        <end position="26"/>
    </location>
</feature>
<feature type="region of interest" description="Disordered" evidence="1">
    <location>
        <begin position="402"/>
        <end position="467"/>
    </location>
</feature>
<reference evidence="2" key="1">
    <citation type="submission" date="2024-06" db="EMBL/GenBank/DDBJ databases">
        <authorList>
            <person name="Liu X."/>
            <person name="Lenzi L."/>
            <person name="Haldenby T S."/>
            <person name="Uol C."/>
        </authorList>
    </citation>
    <scope>NUCLEOTIDE SEQUENCE</scope>
</reference>
<feature type="compositionally biased region" description="Basic and acidic residues" evidence="1">
    <location>
        <begin position="414"/>
        <end position="423"/>
    </location>
</feature>
<feature type="compositionally biased region" description="Basic and acidic residues" evidence="1">
    <location>
        <begin position="435"/>
        <end position="448"/>
    </location>
</feature>
<protein>
    <submittedName>
        <fullName evidence="2">Uncharacterized protein</fullName>
    </submittedName>
</protein>
<evidence type="ECO:0000256" key="1">
    <source>
        <dbReference type="SAM" id="MobiDB-lite"/>
    </source>
</evidence>
<dbReference type="AlphaFoldDB" id="A0AAV2TAY5"/>